<proteinExistence type="predicted"/>
<dbReference type="InterPro" id="IPR010349">
    <property type="entry name" value="Asparaginase_II"/>
</dbReference>
<dbReference type="Proteomes" id="UP001056384">
    <property type="component" value="Chromosome 10"/>
</dbReference>
<protein>
    <submittedName>
        <fullName evidence="1">L-asparaginase II</fullName>
    </submittedName>
</protein>
<dbReference type="Pfam" id="PF06089">
    <property type="entry name" value="Asparaginase_II"/>
    <property type="match status" value="1"/>
</dbReference>
<evidence type="ECO:0000313" key="1">
    <source>
        <dbReference type="EMBL" id="USW58140.1"/>
    </source>
</evidence>
<gene>
    <name evidence="1" type="ORF">Slin15195_G114590</name>
</gene>
<accession>A0A9Q9EPI5</accession>
<name>A0A9Q9EPI5_9PEZI</name>
<organism evidence="1 2">
    <name type="scientific">Septoria linicola</name>
    <dbReference type="NCBI Taxonomy" id="215465"/>
    <lineage>
        <taxon>Eukaryota</taxon>
        <taxon>Fungi</taxon>
        <taxon>Dikarya</taxon>
        <taxon>Ascomycota</taxon>
        <taxon>Pezizomycotina</taxon>
        <taxon>Dothideomycetes</taxon>
        <taxon>Dothideomycetidae</taxon>
        <taxon>Mycosphaerellales</taxon>
        <taxon>Mycosphaerellaceae</taxon>
        <taxon>Septoria</taxon>
    </lineage>
</organism>
<sequence length="247" mass="25934">MRGNVIESTHLVHAAIVDISGALLYSVGNPHRSTLLRSTCKLAQTVAVLEPCGTMFDFSAADIALMSASHSSQARHISRASDILSAVGASEADMRCGGHPALSEAVNQMWLKGDFAPGALCNNCSGKHAGMLGGARALGAGLADYHLPGHLMQQAVKEVVEDISGLGPNDIEWPIDGCNLPAPAMPLTAMASLYARFAEAAAASNAQTNIKRVFEAMQTHPDMVAGEGRFCTIDEGIRKPVDREAGR</sequence>
<keyword evidence="2" id="KW-1185">Reference proteome</keyword>
<dbReference type="EMBL" id="CP099427">
    <property type="protein sequence ID" value="USW58140.1"/>
    <property type="molecule type" value="Genomic_DNA"/>
</dbReference>
<evidence type="ECO:0000313" key="2">
    <source>
        <dbReference type="Proteomes" id="UP001056384"/>
    </source>
</evidence>
<dbReference type="PANTHER" id="PTHR42110">
    <property type="entry name" value="L-ASPARAGINASE, PUTATIVE (AFU_ORTHOLOGUE AFUA_3G11890)-RELATED"/>
    <property type="match status" value="1"/>
</dbReference>
<reference evidence="1" key="1">
    <citation type="submission" date="2022-06" db="EMBL/GenBank/DDBJ databases">
        <title>Complete genome sequences of two strains of the flax pathogen Septoria linicola.</title>
        <authorList>
            <person name="Lapalu N."/>
            <person name="Simon A."/>
            <person name="Demenou B."/>
            <person name="Paumier D."/>
            <person name="Guillot M.-P."/>
            <person name="Gout L."/>
            <person name="Valade R."/>
        </authorList>
    </citation>
    <scope>NUCLEOTIDE SEQUENCE</scope>
    <source>
        <strain evidence="1">SE15195</strain>
    </source>
</reference>
<dbReference type="AlphaFoldDB" id="A0A9Q9EPI5"/>
<dbReference type="PANTHER" id="PTHR42110:SF1">
    <property type="entry name" value="L-ASPARAGINASE, PUTATIVE (AFU_ORTHOLOGUE AFUA_3G11890)-RELATED"/>
    <property type="match status" value="1"/>
</dbReference>